<accession>A0A080ZQ04</accession>
<reference evidence="1 2" key="1">
    <citation type="submission" date="2013-11" db="EMBL/GenBank/DDBJ databases">
        <title>The Genome Sequence of Phytophthora parasitica P1976.</title>
        <authorList>
            <consortium name="The Broad Institute Genomics Platform"/>
            <person name="Russ C."/>
            <person name="Tyler B."/>
            <person name="Panabieres F."/>
            <person name="Shan W."/>
            <person name="Tripathy S."/>
            <person name="Grunwald N."/>
            <person name="Machado M."/>
            <person name="Johnson C.S."/>
            <person name="Walker B."/>
            <person name="Young S."/>
            <person name="Zeng Q."/>
            <person name="Gargeya S."/>
            <person name="Fitzgerald M."/>
            <person name="Haas B."/>
            <person name="Abouelleil A."/>
            <person name="Allen A.W."/>
            <person name="Alvarado L."/>
            <person name="Arachchi H.M."/>
            <person name="Berlin A.M."/>
            <person name="Chapman S.B."/>
            <person name="Gainer-Dewar J."/>
            <person name="Goldberg J."/>
            <person name="Griggs A."/>
            <person name="Gujja S."/>
            <person name="Hansen M."/>
            <person name="Howarth C."/>
            <person name="Imamovic A."/>
            <person name="Ireland A."/>
            <person name="Larimer J."/>
            <person name="McCowan C."/>
            <person name="Murphy C."/>
            <person name="Pearson M."/>
            <person name="Poon T.W."/>
            <person name="Priest M."/>
            <person name="Roberts A."/>
            <person name="Saif S."/>
            <person name="Shea T."/>
            <person name="Sisk P."/>
            <person name="Sykes S."/>
            <person name="Wortman J."/>
            <person name="Nusbaum C."/>
            <person name="Birren B."/>
        </authorList>
    </citation>
    <scope>NUCLEOTIDE SEQUENCE [LARGE SCALE GENOMIC DNA]</scope>
    <source>
        <strain evidence="1 2">P1976</strain>
    </source>
</reference>
<dbReference type="EMBL" id="ANJA01002614">
    <property type="protein sequence ID" value="ETO68715.1"/>
    <property type="molecule type" value="Genomic_DNA"/>
</dbReference>
<proteinExistence type="predicted"/>
<protein>
    <submittedName>
        <fullName evidence="1">Uncharacterized protein</fullName>
    </submittedName>
</protein>
<evidence type="ECO:0000313" key="2">
    <source>
        <dbReference type="Proteomes" id="UP000028582"/>
    </source>
</evidence>
<comment type="caution">
    <text evidence="1">The sequence shown here is derived from an EMBL/GenBank/DDBJ whole genome shotgun (WGS) entry which is preliminary data.</text>
</comment>
<evidence type="ECO:0000313" key="1">
    <source>
        <dbReference type="EMBL" id="ETO68715.1"/>
    </source>
</evidence>
<organism evidence="1 2">
    <name type="scientific">Phytophthora nicotianae P1976</name>
    <dbReference type="NCBI Taxonomy" id="1317066"/>
    <lineage>
        <taxon>Eukaryota</taxon>
        <taxon>Sar</taxon>
        <taxon>Stramenopiles</taxon>
        <taxon>Oomycota</taxon>
        <taxon>Peronosporomycetes</taxon>
        <taxon>Peronosporales</taxon>
        <taxon>Peronosporaceae</taxon>
        <taxon>Phytophthora</taxon>
    </lineage>
</organism>
<dbReference type="Proteomes" id="UP000028582">
    <property type="component" value="Unassembled WGS sequence"/>
</dbReference>
<sequence length="274" mass="30862">MEIPLPGELRCELIMKAGRPLERCHDKGVALSFDISVSEGYDVLRAKVKSAFATKERLAWNDGLDVYIRLAKNAPQKAFVKIDQDGFMPLLQTAWRNARLRRGGHVDFGLDLFVYVEKPKRAPTATLHRTTEKRVQQVIPRVQEALQEANVSFGPATLRYAGTAQARLPNGEDVRVPDNTTFQQLQHIDSLEQAPIQIILNEATLTVRTRVEDSRHALGLPLYPLYPPFRPASVIVPPPNKIWKTLIMHSETMDLNKSFVESIPDVIVHLGTFP</sequence>
<dbReference type="AlphaFoldDB" id="A0A080ZQ04"/>
<dbReference type="OrthoDB" id="10494644at2759"/>
<name>A0A080ZQ04_PHYNI</name>
<gene>
    <name evidence="1" type="ORF">F444_14501</name>
</gene>